<sequence length="101" mass="11561">MYKDIDTEEAKELMDGPDTVIIDVRTPQEWEEGIIPGALKMNIMDQDFTERITELDKDKKYLMVCRSGNRSGKACQYMSSVGFTHLYNLDGGMLDWDGDTE</sequence>
<gene>
    <name evidence="2" type="ORF">DCC35_17240</name>
</gene>
<evidence type="ECO:0000313" key="3">
    <source>
        <dbReference type="Proteomes" id="UP000298616"/>
    </source>
</evidence>
<dbReference type="KEGG" id="fpf:DCC35_17240"/>
<dbReference type="EMBL" id="CP028923">
    <property type="protein sequence ID" value="QCK16354.1"/>
    <property type="molecule type" value="Genomic_DNA"/>
</dbReference>
<evidence type="ECO:0000313" key="2">
    <source>
        <dbReference type="EMBL" id="QCK16354.1"/>
    </source>
</evidence>
<dbReference type="OrthoDB" id="9808735at2"/>
<dbReference type="InterPro" id="IPR001763">
    <property type="entry name" value="Rhodanese-like_dom"/>
</dbReference>
<dbReference type="Pfam" id="PF00581">
    <property type="entry name" value="Rhodanese"/>
    <property type="match status" value="1"/>
</dbReference>
<evidence type="ECO:0000259" key="1">
    <source>
        <dbReference type="PROSITE" id="PS50206"/>
    </source>
</evidence>
<dbReference type="InterPro" id="IPR050229">
    <property type="entry name" value="GlpE_sulfurtransferase"/>
</dbReference>
<dbReference type="AlphaFoldDB" id="A0A4D7K6G2"/>
<keyword evidence="3" id="KW-1185">Reference proteome</keyword>
<proteinExistence type="predicted"/>
<feature type="domain" description="Rhodanese" evidence="1">
    <location>
        <begin position="15"/>
        <end position="101"/>
    </location>
</feature>
<dbReference type="PANTHER" id="PTHR43031:SF17">
    <property type="entry name" value="SULFURTRANSFERASE YTWF-RELATED"/>
    <property type="match status" value="1"/>
</dbReference>
<dbReference type="PANTHER" id="PTHR43031">
    <property type="entry name" value="FAD-DEPENDENT OXIDOREDUCTASE"/>
    <property type="match status" value="1"/>
</dbReference>
<dbReference type="InterPro" id="IPR036873">
    <property type="entry name" value="Rhodanese-like_dom_sf"/>
</dbReference>
<dbReference type="SUPFAM" id="SSF52821">
    <property type="entry name" value="Rhodanese/Cell cycle control phosphatase"/>
    <property type="match status" value="1"/>
</dbReference>
<dbReference type="Proteomes" id="UP000298616">
    <property type="component" value="Chromosome"/>
</dbReference>
<dbReference type="PROSITE" id="PS50206">
    <property type="entry name" value="RHODANESE_3"/>
    <property type="match status" value="1"/>
</dbReference>
<dbReference type="CDD" id="cd00158">
    <property type="entry name" value="RHOD"/>
    <property type="match status" value="1"/>
</dbReference>
<reference evidence="2 3" key="1">
    <citation type="submission" date="2018-04" db="EMBL/GenBank/DDBJ databases">
        <title>Complete genome uncultured novel isolate.</title>
        <authorList>
            <person name="Merlino G."/>
        </authorList>
    </citation>
    <scope>NUCLEOTIDE SEQUENCE [LARGE SCALE GENOMIC DNA]</scope>
    <source>
        <strain evidence="3">R1DC9</strain>
    </source>
</reference>
<protein>
    <submittedName>
        <fullName evidence="2">Rhodanese-like domain-containing protein</fullName>
    </submittedName>
</protein>
<dbReference type="RefSeq" id="WP_137091945.1">
    <property type="nucleotide sequence ID" value="NZ_CP028923.1"/>
</dbReference>
<accession>A0A4D7K6G2</accession>
<dbReference type="Gene3D" id="3.40.250.10">
    <property type="entry name" value="Rhodanese-like domain"/>
    <property type="match status" value="1"/>
</dbReference>
<dbReference type="SMART" id="SM00450">
    <property type="entry name" value="RHOD"/>
    <property type="match status" value="1"/>
</dbReference>
<organism evidence="2 3">
    <name type="scientific">Mangrovivirga cuniculi</name>
    <dbReference type="NCBI Taxonomy" id="2715131"/>
    <lineage>
        <taxon>Bacteria</taxon>
        <taxon>Pseudomonadati</taxon>
        <taxon>Bacteroidota</taxon>
        <taxon>Cytophagia</taxon>
        <taxon>Cytophagales</taxon>
        <taxon>Mangrovivirgaceae</taxon>
        <taxon>Mangrovivirga</taxon>
    </lineage>
</organism>
<name>A0A4D7K6G2_9BACT</name>